<dbReference type="InterPro" id="IPR000891">
    <property type="entry name" value="PYR_CT"/>
</dbReference>
<feature type="domain" description="Pyruvate carboxyltransferase" evidence="4">
    <location>
        <begin position="8"/>
        <end position="258"/>
    </location>
</feature>
<evidence type="ECO:0000313" key="6">
    <source>
        <dbReference type="Proteomes" id="UP001204015"/>
    </source>
</evidence>
<name>A0ABT1BXY3_9BACT</name>
<dbReference type="Pfam" id="PF22617">
    <property type="entry name" value="HCS_D2"/>
    <property type="match status" value="1"/>
</dbReference>
<dbReference type="PANTHER" id="PTHR42880:SF1">
    <property type="entry name" value="ISOPROPYLMALATE_HOMOCITRATE_CITRAMALATE SYNTHASE FAMILY PROTEIN"/>
    <property type="match status" value="1"/>
</dbReference>
<evidence type="ECO:0000259" key="4">
    <source>
        <dbReference type="PROSITE" id="PS50991"/>
    </source>
</evidence>
<comment type="caution">
    <text evidence="5">The sequence shown here is derived from an EMBL/GenBank/DDBJ whole genome shotgun (WGS) entry which is preliminary data.</text>
</comment>
<sequence length="377" mass="41909">MQIDLTSPYLIDSTLRDGEQAPGIAFTREEKLKLAQMLDETGIDEIEAGTPAMGEEVRQTIRQMCELRLHARICVWSRALKEDIDAAATTGAVAIHIAFPVSEIQLQAMHKDGQWISATLPKVLAYAREKFQYVSLGAQDASRSNPERLRQFIQLAAKFHVYRIRLADTTGILSPLSTQSLIQHVKSYCGNILIDFHGHNDLGMATANTVTAWQSGAEHLSVTVNGIGERAGNAALEEVITAITLITRKRKYHTEKLYDLCRFVSSISGRPIPEGKPICGKMAVSHESGIHTQGTLFDVTAFQAFDGRLIGRQSTSLLFGKHSGRNLLRRFLKGQDENVNDTQLMQIMNEIHKTAQMTKRSVSPDEVARICKRIVRS</sequence>
<dbReference type="InterPro" id="IPR002034">
    <property type="entry name" value="AIPM/Hcit_synth_CS"/>
</dbReference>
<dbReference type="SUPFAM" id="SSF51569">
    <property type="entry name" value="Aldolase"/>
    <property type="match status" value="1"/>
</dbReference>
<dbReference type="Gene3D" id="1.10.238.260">
    <property type="match status" value="1"/>
</dbReference>
<dbReference type="Proteomes" id="UP001204015">
    <property type="component" value="Unassembled WGS sequence"/>
</dbReference>
<dbReference type="InterPro" id="IPR013785">
    <property type="entry name" value="Aldolase_TIM"/>
</dbReference>
<dbReference type="PANTHER" id="PTHR42880">
    <property type="entry name" value="HOMOCITRATE SYNTHASE"/>
    <property type="match status" value="1"/>
</dbReference>
<dbReference type="PROSITE" id="PS00816">
    <property type="entry name" value="AIPM_HOMOCIT_SYNTH_2"/>
    <property type="match status" value="1"/>
</dbReference>
<accession>A0ABT1BXY3</accession>
<keyword evidence="6" id="KW-1185">Reference proteome</keyword>
<gene>
    <name evidence="5" type="ORF">NG821_05220</name>
</gene>
<evidence type="ECO:0000256" key="1">
    <source>
        <dbReference type="ARBA" id="ARBA00006154"/>
    </source>
</evidence>
<proteinExistence type="inferred from homology"/>
<reference evidence="5 6" key="1">
    <citation type="submission" date="2022-06" db="EMBL/GenBank/DDBJ databases">
        <title>A taxonomic note on the genus Prevotella: Description of four novel genera and emended description of the genera Hallella and Xylanibacter.</title>
        <authorList>
            <person name="Hitch T.C.A."/>
        </authorList>
    </citation>
    <scope>NUCLEOTIDE SEQUENCE [LARGE SCALE GENOMIC DNA]</scope>
    <source>
        <strain evidence="5 6">DSM 100619</strain>
    </source>
</reference>
<comment type="similarity">
    <text evidence="1 3">Belongs to the alpha-IPM synthase/homocitrate synthase family.</text>
</comment>
<dbReference type="PROSITE" id="PS50991">
    <property type="entry name" value="PYR_CT"/>
    <property type="match status" value="1"/>
</dbReference>
<dbReference type="RefSeq" id="WP_252760605.1">
    <property type="nucleotide sequence ID" value="NZ_JAMXLY010000014.1"/>
</dbReference>
<organism evidence="5 6">
    <name type="scientific">Segatella cerevisiae</name>
    <dbReference type="NCBI Taxonomy" id="2053716"/>
    <lineage>
        <taxon>Bacteria</taxon>
        <taxon>Pseudomonadati</taxon>
        <taxon>Bacteroidota</taxon>
        <taxon>Bacteroidia</taxon>
        <taxon>Bacteroidales</taxon>
        <taxon>Prevotellaceae</taxon>
        <taxon>Segatella</taxon>
    </lineage>
</organism>
<evidence type="ECO:0000256" key="3">
    <source>
        <dbReference type="RuleBase" id="RU003523"/>
    </source>
</evidence>
<dbReference type="Pfam" id="PF00682">
    <property type="entry name" value="HMGL-like"/>
    <property type="match status" value="1"/>
</dbReference>
<keyword evidence="2 3" id="KW-0808">Transferase</keyword>
<dbReference type="PROSITE" id="PS00815">
    <property type="entry name" value="AIPM_HOMOCIT_SYNTH_1"/>
    <property type="match status" value="1"/>
</dbReference>
<evidence type="ECO:0000313" key="5">
    <source>
        <dbReference type="EMBL" id="MCO6025243.1"/>
    </source>
</evidence>
<dbReference type="Gene3D" id="3.20.20.70">
    <property type="entry name" value="Aldolase class I"/>
    <property type="match status" value="1"/>
</dbReference>
<evidence type="ECO:0000256" key="2">
    <source>
        <dbReference type="ARBA" id="ARBA00022679"/>
    </source>
</evidence>
<protein>
    <submittedName>
        <fullName evidence="5">Homocitrate synthase</fullName>
    </submittedName>
</protein>
<dbReference type="InterPro" id="IPR054691">
    <property type="entry name" value="LeuA/HCS_post-cat"/>
</dbReference>
<dbReference type="EMBL" id="JAMXLY010000014">
    <property type="protein sequence ID" value="MCO6025243.1"/>
    <property type="molecule type" value="Genomic_DNA"/>
</dbReference>